<dbReference type="AlphaFoldDB" id="A0A6B8DIW9"/>
<dbReference type="Gene3D" id="3.40.50.1110">
    <property type="entry name" value="SGNH hydrolase"/>
    <property type="match status" value="1"/>
</dbReference>
<keyword evidence="2" id="KW-0378">Hydrolase</keyword>
<dbReference type="EMBL" id="MN310368">
    <property type="protein sequence ID" value="QGJ79999.1"/>
    <property type="molecule type" value="Genomic_DNA"/>
</dbReference>
<geneLocation type="plasmid" evidence="2">
    <name>p229813-KPC</name>
</geneLocation>
<dbReference type="InterPro" id="IPR007407">
    <property type="entry name" value="DUF459"/>
</dbReference>
<dbReference type="EMBL" id="MN310367">
    <property type="protein sequence ID" value="QFX76232.1"/>
    <property type="molecule type" value="Genomic_DNA"/>
</dbReference>
<dbReference type="EC" id="3.1.1.2" evidence="2"/>
<evidence type="ECO:0000313" key="1">
    <source>
        <dbReference type="EMBL" id="QFX76232.1"/>
    </source>
</evidence>
<dbReference type="RefSeq" id="WP_240343643.1">
    <property type="nucleotide sequence ID" value="NZ_CP070522.1"/>
</dbReference>
<reference evidence="2" key="1">
    <citation type="submission" date="2019-08" db="EMBL/GenBank/DDBJ databases">
        <authorList>
            <person name="Zhou D."/>
        </authorList>
    </citation>
    <scope>NUCLEOTIDE SEQUENCE</scope>
    <source>
        <strain evidence="1">170516602</strain>
        <strain evidence="2">1712229813</strain>
        <plasmid evidence="2">p229813-KPC</plasmid>
        <plasmid evidence="1">p516602-KPC</plasmid>
    </source>
</reference>
<accession>A0A6B8DIW9</accession>
<organism evidence="2">
    <name type="scientific">Morganella morganii</name>
    <name type="common">Proteus morganii</name>
    <dbReference type="NCBI Taxonomy" id="582"/>
    <lineage>
        <taxon>Bacteria</taxon>
        <taxon>Pseudomonadati</taxon>
        <taxon>Pseudomonadota</taxon>
        <taxon>Gammaproteobacteria</taxon>
        <taxon>Enterobacterales</taxon>
        <taxon>Morganellaceae</taxon>
        <taxon>Morganella</taxon>
    </lineage>
</organism>
<geneLocation type="plasmid" evidence="1">
    <name>p516602-KPC</name>
</geneLocation>
<name>A0A6B8DIW9_MORMO</name>
<proteinExistence type="predicted"/>
<dbReference type="GO" id="GO:0004064">
    <property type="term" value="F:arylesterase activity"/>
    <property type="evidence" value="ECO:0007669"/>
    <property type="project" value="UniProtKB-EC"/>
</dbReference>
<protein>
    <submittedName>
        <fullName evidence="2">Arylesterase</fullName>
        <ecNumber evidence="2">3.1.1.2</ecNumber>
    </submittedName>
</protein>
<evidence type="ECO:0000313" key="2">
    <source>
        <dbReference type="EMBL" id="QGJ79999.1"/>
    </source>
</evidence>
<dbReference type="Pfam" id="PF04311">
    <property type="entry name" value="DUF459"/>
    <property type="match status" value="1"/>
</dbReference>
<keyword evidence="2" id="KW-0614">Plasmid</keyword>
<dbReference type="SUPFAM" id="SSF52266">
    <property type="entry name" value="SGNH hydrolase"/>
    <property type="match status" value="1"/>
</dbReference>
<sequence>MKQITVIKTHNLILALIFFIITLPVTGQCKPLFIGDSLTYELAVSYKNRAPVDARFLESTGLQSVKLLDWQNYIQEMNFRKYDTIYVVLGTNDLISERELNDYHKKARQFIRVIKKQNNNIVWLLPPTLENNRKNQMLDNTRAAIISAAAKEGIRTLDMRSALGEHYVSSLNGVRIRTNDGIHITSQGANSVINMFN</sequence>
<dbReference type="InterPro" id="IPR036514">
    <property type="entry name" value="SGNH_hydro_sf"/>
</dbReference>